<feature type="compositionally biased region" description="Basic residues" evidence="1">
    <location>
        <begin position="40"/>
        <end position="55"/>
    </location>
</feature>
<dbReference type="EMBL" id="JAHYIQ010000009">
    <property type="protein sequence ID" value="KAK1128739.1"/>
    <property type="molecule type" value="Genomic_DNA"/>
</dbReference>
<reference evidence="2" key="1">
    <citation type="submission" date="2021-10" db="EMBL/GenBank/DDBJ databases">
        <title>Melipona bicolor Genome sequencing and assembly.</title>
        <authorList>
            <person name="Araujo N.S."/>
            <person name="Arias M.C."/>
        </authorList>
    </citation>
    <scope>NUCLEOTIDE SEQUENCE</scope>
    <source>
        <strain evidence="2">USP_2M_L1-L4_2017</strain>
        <tissue evidence="2">Whole body</tissue>
    </source>
</reference>
<accession>A0AA40G0E8</accession>
<gene>
    <name evidence="2" type="ORF">K0M31_019890</name>
</gene>
<comment type="caution">
    <text evidence="2">The sequence shown here is derived from an EMBL/GenBank/DDBJ whole genome shotgun (WGS) entry which is preliminary data.</text>
</comment>
<feature type="region of interest" description="Disordered" evidence="1">
    <location>
        <begin position="15"/>
        <end position="55"/>
    </location>
</feature>
<feature type="compositionally biased region" description="Basic residues" evidence="1">
    <location>
        <begin position="15"/>
        <end position="31"/>
    </location>
</feature>
<dbReference type="Proteomes" id="UP001177670">
    <property type="component" value="Unassembled WGS sequence"/>
</dbReference>
<sequence>MILLLVTLHSPFKYSSRRNATKLLTKHSTKRSRNDDAKQRRLTLNKRPHQNRNTD</sequence>
<name>A0AA40G0E8_9HYME</name>
<evidence type="ECO:0000313" key="3">
    <source>
        <dbReference type="Proteomes" id="UP001177670"/>
    </source>
</evidence>
<evidence type="ECO:0000313" key="2">
    <source>
        <dbReference type="EMBL" id="KAK1128739.1"/>
    </source>
</evidence>
<protein>
    <submittedName>
        <fullName evidence="2">Uncharacterized protein</fullName>
    </submittedName>
</protein>
<keyword evidence="3" id="KW-1185">Reference proteome</keyword>
<dbReference type="AlphaFoldDB" id="A0AA40G0E8"/>
<organism evidence="2 3">
    <name type="scientific">Melipona bicolor</name>
    <dbReference type="NCBI Taxonomy" id="60889"/>
    <lineage>
        <taxon>Eukaryota</taxon>
        <taxon>Metazoa</taxon>
        <taxon>Ecdysozoa</taxon>
        <taxon>Arthropoda</taxon>
        <taxon>Hexapoda</taxon>
        <taxon>Insecta</taxon>
        <taxon>Pterygota</taxon>
        <taxon>Neoptera</taxon>
        <taxon>Endopterygota</taxon>
        <taxon>Hymenoptera</taxon>
        <taxon>Apocrita</taxon>
        <taxon>Aculeata</taxon>
        <taxon>Apoidea</taxon>
        <taxon>Anthophila</taxon>
        <taxon>Apidae</taxon>
        <taxon>Melipona</taxon>
    </lineage>
</organism>
<evidence type="ECO:0000256" key="1">
    <source>
        <dbReference type="SAM" id="MobiDB-lite"/>
    </source>
</evidence>
<proteinExistence type="predicted"/>